<evidence type="ECO:0000313" key="9">
    <source>
        <dbReference type="EMBL" id="KAA8499123.1"/>
    </source>
</evidence>
<dbReference type="SUPFAM" id="SSF111321">
    <property type="entry name" value="AF1104-like"/>
    <property type="match status" value="1"/>
</dbReference>
<comment type="caution">
    <text evidence="9">The sequence shown here is derived from an EMBL/GenBank/DDBJ whole genome shotgun (WGS) entry which is preliminary data.</text>
</comment>
<reference evidence="10" key="1">
    <citation type="journal article" date="2019" name="Nat. Commun.">
        <title>Expansion of phycobilisome linker gene families in mesophilic red algae.</title>
        <authorList>
            <person name="Lee J."/>
            <person name="Kim D."/>
            <person name="Bhattacharya D."/>
            <person name="Yoon H.S."/>
        </authorList>
    </citation>
    <scope>NUCLEOTIDE SEQUENCE [LARGE SCALE GENOMIC DNA]</scope>
    <source>
        <strain evidence="10">CCMP 1328</strain>
    </source>
</reference>
<dbReference type="Proteomes" id="UP000324585">
    <property type="component" value="Unassembled WGS sequence"/>
</dbReference>
<dbReference type="GO" id="GO:0032259">
    <property type="term" value="P:methylation"/>
    <property type="evidence" value="ECO:0007669"/>
    <property type="project" value="UniProtKB-KW"/>
</dbReference>
<keyword evidence="9" id="KW-0808">Transferase</keyword>
<accession>A0A5J4Z8G5</accession>
<dbReference type="GO" id="GO:0006974">
    <property type="term" value="P:DNA damage response"/>
    <property type="evidence" value="ECO:0007669"/>
    <property type="project" value="TreeGrafter"/>
</dbReference>
<dbReference type="PANTHER" id="PTHR12260:SF6">
    <property type="entry name" value="DAMAGE-CONTROL PHOSPHATASE ARMT1"/>
    <property type="match status" value="1"/>
</dbReference>
<comment type="domain">
    <text evidence="7">Subfamily III proteins have a conserved RTxK motif about 40-50 residues from the C-terminus; the threonine may be replaced by serine or cysteine.</text>
</comment>
<dbReference type="InterPro" id="IPR039763">
    <property type="entry name" value="ARMT1"/>
</dbReference>
<keyword evidence="9" id="KW-0489">Methyltransferase</keyword>
<evidence type="ECO:0000256" key="2">
    <source>
        <dbReference type="ARBA" id="ARBA00009519"/>
    </source>
</evidence>
<keyword evidence="4 7" id="KW-0378">Hydrolase</keyword>
<dbReference type="Gene3D" id="3.40.50.10880">
    <property type="entry name" value="Uncharacterised protein PF01937, DUF89, domain 3"/>
    <property type="match status" value="1"/>
</dbReference>
<evidence type="ECO:0000256" key="5">
    <source>
        <dbReference type="ARBA" id="ARBA00023211"/>
    </source>
</evidence>
<dbReference type="OMA" id="IFARQKM"/>
<name>A0A5J4Z8G5_PORPP</name>
<dbReference type="GO" id="GO:0046872">
    <property type="term" value="F:metal ion binding"/>
    <property type="evidence" value="ECO:0007669"/>
    <property type="project" value="UniProtKB-UniRule"/>
</dbReference>
<sequence length="428" mass="48584">MTGRHTQNPNLKPCVDHLPPEICSDVPGTWAYDTMSRRIRTDILARVVRENTTFTPSVAAALRELDLELQQAASKPLTYISADGGPDVDEWNARLEPYVREGKTWLTAPWAVAEFYFYRRLMSVIDYFSAYEDPFQLQKELGLSSSVDSMAAIARRLNSALRQSKHDELISFVFTSLWGNRMDLSLWPVGGDKQDTFASMLAEGTTMLLANDAYELCEYVNALRLQESGLIRIDIVVDNAGFELFCDLCLADYLVSRGLCDEVVLQLKSHPTFVSDAMAKDVRHTASFLESGPDAELRELGKRWRQHIASGAWQLNEHGFWTQPWPMWEMSPQLRGEIAKHSALVFVKGDANYRRLLGDRQWDYSVPAQDVLCYWPAPVCALRTLKAELGCGMDVERVQHAQQADPQWLVNGRWGVVQFVDPFQQLKV</sequence>
<evidence type="ECO:0000256" key="3">
    <source>
        <dbReference type="ARBA" id="ARBA00022723"/>
    </source>
</evidence>
<dbReference type="EMBL" id="VRMN01000001">
    <property type="protein sequence ID" value="KAA8499123.1"/>
    <property type="molecule type" value="Genomic_DNA"/>
</dbReference>
<gene>
    <name evidence="9" type="ORF">FVE85_6708</name>
</gene>
<protein>
    <recommendedName>
        <fullName evidence="7">Sugar phosphate phosphatase</fullName>
        <ecNumber evidence="7">3.1.3.-</ecNumber>
    </recommendedName>
</protein>
<keyword evidence="5 7" id="KW-0464">Manganese</keyword>
<dbReference type="GO" id="GO:0097023">
    <property type="term" value="F:fructose 6-phosphate aldolase activity"/>
    <property type="evidence" value="ECO:0007669"/>
    <property type="project" value="RHEA"/>
</dbReference>
<comment type="catalytic activity">
    <reaction evidence="1 7">
        <text>beta-D-fructose 1-phosphate + H2O = D-fructose + phosphate</text>
        <dbReference type="Rhea" id="RHEA:35603"/>
        <dbReference type="ChEBI" id="CHEBI:15377"/>
        <dbReference type="ChEBI" id="CHEBI:37721"/>
        <dbReference type="ChEBI" id="CHEBI:43474"/>
        <dbReference type="ChEBI" id="CHEBI:138881"/>
    </reaction>
</comment>
<dbReference type="InterPro" id="IPR002791">
    <property type="entry name" value="ARMT1-like_metal-bd"/>
</dbReference>
<dbReference type="EC" id="3.1.3.-" evidence="7"/>
<evidence type="ECO:0000256" key="7">
    <source>
        <dbReference type="RuleBase" id="RU367030"/>
    </source>
</evidence>
<feature type="domain" description="Damage-control phosphatase ARMT1-like metal-binding" evidence="8">
    <location>
        <begin position="78"/>
        <end position="396"/>
    </location>
</feature>
<proteinExistence type="inferred from homology"/>
<evidence type="ECO:0000256" key="6">
    <source>
        <dbReference type="ARBA" id="ARBA00048809"/>
    </source>
</evidence>
<dbReference type="GO" id="GO:0005634">
    <property type="term" value="C:nucleus"/>
    <property type="evidence" value="ECO:0007669"/>
    <property type="project" value="TreeGrafter"/>
</dbReference>
<comment type="function">
    <text evidence="7">Metal-dependent phosphatase that shows phosphatase activity against several substrates, including fructose-1-phosphate and fructose-6-phosphate. Its preference for fructose-1-phosphate, a strong glycating agent that causes DNA damage rather than a canonical yeast metabolite, suggests a damage-control function in hexose phosphate metabolism.</text>
</comment>
<dbReference type="Gene3D" id="1.20.930.60">
    <property type="match status" value="1"/>
</dbReference>
<evidence type="ECO:0000256" key="4">
    <source>
        <dbReference type="ARBA" id="ARBA00022801"/>
    </source>
</evidence>
<comment type="cofactor">
    <cofactor evidence="7">
        <name>Mn(2+)</name>
        <dbReference type="ChEBI" id="CHEBI:29035"/>
    </cofactor>
    <cofactor evidence="7">
        <name>Ni(2+)</name>
        <dbReference type="ChEBI" id="CHEBI:49786"/>
    </cofactor>
</comment>
<evidence type="ECO:0000259" key="8">
    <source>
        <dbReference type="Pfam" id="PF01937"/>
    </source>
</evidence>
<dbReference type="PANTHER" id="PTHR12260">
    <property type="entry name" value="DAMAGE-CONTROL PHOSPHATASE ARMT1"/>
    <property type="match status" value="1"/>
</dbReference>
<dbReference type="Pfam" id="PF01937">
    <property type="entry name" value="ARMT1-like_dom"/>
    <property type="match status" value="1"/>
</dbReference>
<evidence type="ECO:0000313" key="10">
    <source>
        <dbReference type="Proteomes" id="UP000324585"/>
    </source>
</evidence>
<dbReference type="GO" id="GO:0008168">
    <property type="term" value="F:methyltransferase activity"/>
    <property type="evidence" value="ECO:0007669"/>
    <property type="project" value="UniProtKB-KW"/>
</dbReference>
<comment type="similarity">
    <text evidence="2 7">Belongs to the damage-control phosphatase family. Sugar phosphate phosphatase III subfamily.</text>
</comment>
<dbReference type="OrthoDB" id="541375at2759"/>
<comment type="catalytic activity">
    <reaction evidence="6 7">
        <text>beta-D-fructose 6-phosphate = dihydroxyacetone + D-glyceraldehyde 3-phosphate</text>
        <dbReference type="Rhea" id="RHEA:28002"/>
        <dbReference type="ChEBI" id="CHEBI:16016"/>
        <dbReference type="ChEBI" id="CHEBI:57634"/>
        <dbReference type="ChEBI" id="CHEBI:59776"/>
    </reaction>
</comment>
<keyword evidence="10" id="KW-1185">Reference proteome</keyword>
<dbReference type="GO" id="GO:0103026">
    <property type="term" value="F:fructose-1-phosphatase activity"/>
    <property type="evidence" value="ECO:0007669"/>
    <property type="project" value="RHEA"/>
</dbReference>
<dbReference type="InterPro" id="IPR036075">
    <property type="entry name" value="ARMT-1-like_metal-bd_sf"/>
</dbReference>
<evidence type="ECO:0000256" key="1">
    <source>
        <dbReference type="ARBA" id="ARBA00001326"/>
    </source>
</evidence>
<organism evidence="9 10">
    <name type="scientific">Porphyridium purpureum</name>
    <name type="common">Red alga</name>
    <name type="synonym">Porphyridium cruentum</name>
    <dbReference type="NCBI Taxonomy" id="35688"/>
    <lineage>
        <taxon>Eukaryota</taxon>
        <taxon>Rhodophyta</taxon>
        <taxon>Bangiophyceae</taxon>
        <taxon>Porphyridiales</taxon>
        <taxon>Porphyridiaceae</taxon>
        <taxon>Porphyridium</taxon>
    </lineage>
</organism>
<dbReference type="AlphaFoldDB" id="A0A5J4Z8G5"/>
<keyword evidence="3 7" id="KW-0479">Metal-binding</keyword>